<dbReference type="RefSeq" id="WP_166352229.1">
    <property type="nucleotide sequence ID" value="NZ_CP088280.1"/>
</dbReference>
<feature type="region of interest" description="Disordered" evidence="1">
    <location>
        <begin position="107"/>
        <end position="132"/>
    </location>
</feature>
<gene>
    <name evidence="3" type="ORF">G6321_00031055</name>
    <name evidence="2" type="ORF">G6321_37215</name>
</gene>
<sequence length="132" mass="15182">MKVGRSRPPIRLRVKCAAALLTLTDDKGEPLIPWEHAKEMTSDQIISLFQFDHYPIRAEAGGPALPWNLVPRLIRAHRRKTAKVDLPQIAHIRAVTKSEAEFRARLLAKDRGEPRPPSRWPKRSIATRRERQ</sequence>
<dbReference type="EMBL" id="JACBFH010000001">
    <property type="protein sequence ID" value="NYY93826.1"/>
    <property type="molecule type" value="Genomic_DNA"/>
</dbReference>
<proteinExistence type="predicted"/>
<evidence type="ECO:0000256" key="1">
    <source>
        <dbReference type="SAM" id="MobiDB-lite"/>
    </source>
</evidence>
<reference evidence="2" key="2">
    <citation type="submission" date="2020-06" db="EMBL/GenBank/DDBJ databases">
        <title>Whole Genome Sequence of Bradyrhizobium sp. Strain 323S2.</title>
        <authorList>
            <person name="Bromfield E.S.P."/>
        </authorList>
    </citation>
    <scope>NUCLEOTIDE SEQUENCE [LARGE SCALE GENOMIC DNA]</scope>
    <source>
        <strain evidence="2">323S2</strain>
    </source>
</reference>
<dbReference type="AlphaFoldDB" id="A0A7Z0TRH8"/>
<protein>
    <submittedName>
        <fullName evidence="2">Uncharacterized protein</fullName>
    </submittedName>
</protein>
<dbReference type="Proteomes" id="UP000564836">
    <property type="component" value="Chromosome"/>
</dbReference>
<evidence type="ECO:0000313" key="3">
    <source>
        <dbReference type="EMBL" id="UGX90274.1"/>
    </source>
</evidence>
<feature type="compositionally biased region" description="Basic and acidic residues" evidence="1">
    <location>
        <begin position="107"/>
        <end position="116"/>
    </location>
</feature>
<evidence type="ECO:0000313" key="2">
    <source>
        <dbReference type="EMBL" id="NYY93826.1"/>
    </source>
</evidence>
<reference evidence="3 4" key="1">
    <citation type="journal article" date="2017" name="Syst. Appl. Microbiol.">
        <title>Soybeans inoculated with root zone soils of Canadian native legumes harbour diverse and novel Bradyrhizobium spp. that possess agricultural potential.</title>
        <authorList>
            <person name="Bromfield E.S.P."/>
            <person name="Cloutier S."/>
            <person name="Tambong J.T."/>
            <person name="Tran Thi T.V."/>
        </authorList>
    </citation>
    <scope>NUCLEOTIDE SEQUENCE [LARGE SCALE GENOMIC DNA]</scope>
    <source>
        <strain evidence="3 4">323S2</strain>
    </source>
</reference>
<evidence type="ECO:0000313" key="4">
    <source>
        <dbReference type="Proteomes" id="UP000564836"/>
    </source>
</evidence>
<organism evidence="2">
    <name type="scientific">Bradyrhizobium barranii subsp. barranii</name>
    <dbReference type="NCBI Taxonomy" id="2823807"/>
    <lineage>
        <taxon>Bacteria</taxon>
        <taxon>Pseudomonadati</taxon>
        <taxon>Pseudomonadota</taxon>
        <taxon>Alphaproteobacteria</taxon>
        <taxon>Hyphomicrobiales</taxon>
        <taxon>Nitrobacteraceae</taxon>
        <taxon>Bradyrhizobium</taxon>
        <taxon>Bradyrhizobium barranii</taxon>
    </lineage>
</organism>
<dbReference type="EMBL" id="CP088280">
    <property type="protein sequence ID" value="UGX90274.1"/>
    <property type="molecule type" value="Genomic_DNA"/>
</dbReference>
<accession>A0A7Z0TRH8</accession>
<reference evidence="3 4" key="3">
    <citation type="journal article" date="2022" name="Int. J. Syst. Evol. Microbiol.">
        <title>Strains of Bradyrhizobium barranii sp. nov. associated with legumes native to Canada are symbionts of soybeans and belong to different subspecies (subsp. barranii subsp. nov. and subsp. apii subsp. nov.) and symbiovars (sv. glycinearum and sv. septentrionale).</title>
        <authorList>
            <person name="Bromfield E.S.P."/>
            <person name="Cloutier S."/>
            <person name="Wasai-Hara S."/>
            <person name="Minamisawa K."/>
        </authorList>
    </citation>
    <scope>NUCLEOTIDE SEQUENCE [LARGE SCALE GENOMIC DNA]</scope>
    <source>
        <strain evidence="3 4">323S2</strain>
    </source>
</reference>
<name>A0A7Z0TRH8_9BRAD</name>